<protein>
    <submittedName>
        <fullName evidence="1">Uncharacterized protein</fullName>
    </submittedName>
</protein>
<dbReference type="AlphaFoldDB" id="A0A0E9XTQ9"/>
<sequence length="109" mass="12353">MMVKPVAAAHSSSTALLFSSSQNSEYMFQSRRGPCEILSQESLIPWGTTYTRKIRVIPASISTKFHSQIPGINKYIKGTLTKIIFSKRNIFYFLSSFDQNNVHKLYSSP</sequence>
<evidence type="ECO:0000313" key="1">
    <source>
        <dbReference type="EMBL" id="JAI06055.1"/>
    </source>
</evidence>
<proteinExistence type="predicted"/>
<reference evidence="1" key="1">
    <citation type="submission" date="2014-11" db="EMBL/GenBank/DDBJ databases">
        <authorList>
            <person name="Amaro Gonzalez C."/>
        </authorList>
    </citation>
    <scope>NUCLEOTIDE SEQUENCE</scope>
</reference>
<name>A0A0E9XTQ9_ANGAN</name>
<accession>A0A0E9XTQ9</accession>
<dbReference type="EMBL" id="GBXM01002523">
    <property type="protein sequence ID" value="JAI06055.1"/>
    <property type="molecule type" value="Transcribed_RNA"/>
</dbReference>
<organism evidence="1">
    <name type="scientific">Anguilla anguilla</name>
    <name type="common">European freshwater eel</name>
    <name type="synonym">Muraena anguilla</name>
    <dbReference type="NCBI Taxonomy" id="7936"/>
    <lineage>
        <taxon>Eukaryota</taxon>
        <taxon>Metazoa</taxon>
        <taxon>Chordata</taxon>
        <taxon>Craniata</taxon>
        <taxon>Vertebrata</taxon>
        <taxon>Euteleostomi</taxon>
        <taxon>Actinopterygii</taxon>
        <taxon>Neopterygii</taxon>
        <taxon>Teleostei</taxon>
        <taxon>Anguilliformes</taxon>
        <taxon>Anguillidae</taxon>
        <taxon>Anguilla</taxon>
    </lineage>
</organism>
<reference evidence="1" key="2">
    <citation type="journal article" date="2015" name="Fish Shellfish Immunol.">
        <title>Early steps in the European eel (Anguilla anguilla)-Vibrio vulnificus interaction in the gills: Role of the RtxA13 toxin.</title>
        <authorList>
            <person name="Callol A."/>
            <person name="Pajuelo D."/>
            <person name="Ebbesson L."/>
            <person name="Teles M."/>
            <person name="MacKenzie S."/>
            <person name="Amaro C."/>
        </authorList>
    </citation>
    <scope>NUCLEOTIDE SEQUENCE</scope>
</reference>